<reference evidence="1" key="1">
    <citation type="journal article" date="2021" name="Proc. Natl. Acad. Sci. U.S.A.">
        <title>A Catalog of Tens of Thousands of Viruses from Human Metagenomes Reveals Hidden Associations with Chronic Diseases.</title>
        <authorList>
            <person name="Tisza M.J."/>
            <person name="Buck C.B."/>
        </authorList>
    </citation>
    <scope>NUCLEOTIDE SEQUENCE</scope>
    <source>
        <strain evidence="1">CtjxN1</strain>
    </source>
</reference>
<proteinExistence type="predicted"/>
<name>A0A8S5PJ65_9CAUD</name>
<evidence type="ECO:0000313" key="1">
    <source>
        <dbReference type="EMBL" id="DAE06228.1"/>
    </source>
</evidence>
<protein>
    <submittedName>
        <fullName evidence="1">Uncharacterized protein</fullName>
    </submittedName>
</protein>
<organism evidence="1">
    <name type="scientific">Siphoviridae sp. ctjxN1</name>
    <dbReference type="NCBI Taxonomy" id="2825638"/>
    <lineage>
        <taxon>Viruses</taxon>
        <taxon>Duplodnaviria</taxon>
        <taxon>Heunggongvirae</taxon>
        <taxon>Uroviricota</taxon>
        <taxon>Caudoviricetes</taxon>
    </lineage>
</organism>
<dbReference type="EMBL" id="BK015431">
    <property type="protein sequence ID" value="DAE06228.1"/>
    <property type="molecule type" value="Genomic_DNA"/>
</dbReference>
<accession>A0A8S5PJ65</accession>
<sequence length="50" mass="5769">MVHFFTFSSSARHTQGSFLCLVSKNRLGFQKFPPLVSKNNKDLETYINTM</sequence>